<organism evidence="4 5">
    <name type="scientific">Streptomyces griseoaurantiacus</name>
    <dbReference type="NCBI Taxonomy" id="68213"/>
    <lineage>
        <taxon>Bacteria</taxon>
        <taxon>Bacillati</taxon>
        <taxon>Actinomycetota</taxon>
        <taxon>Actinomycetes</taxon>
        <taxon>Kitasatosporales</taxon>
        <taxon>Streptomycetaceae</taxon>
        <taxon>Streptomyces</taxon>
        <taxon>Streptomyces aurantiacus group</taxon>
    </lineage>
</organism>
<protein>
    <submittedName>
        <fullName evidence="4">Cupin domain-containing protein</fullName>
    </submittedName>
</protein>
<name>A0ABZ1V6C0_9ACTN</name>
<evidence type="ECO:0000259" key="3">
    <source>
        <dbReference type="Pfam" id="PF12852"/>
    </source>
</evidence>
<accession>A0ABZ1V6C0</accession>
<dbReference type="EMBL" id="CP108330">
    <property type="protein sequence ID" value="WUR39966.1"/>
    <property type="molecule type" value="Genomic_DNA"/>
</dbReference>
<proteinExistence type="predicted"/>
<feature type="region of interest" description="Disordered" evidence="2">
    <location>
        <begin position="54"/>
        <end position="83"/>
    </location>
</feature>
<reference evidence="4" key="1">
    <citation type="submission" date="2022-10" db="EMBL/GenBank/DDBJ databases">
        <title>The complete genomes of actinobacterial strains from the NBC collection.</title>
        <authorList>
            <person name="Joergensen T.S."/>
            <person name="Alvarez Arevalo M."/>
            <person name="Sterndorff E.B."/>
            <person name="Faurdal D."/>
            <person name="Vuksanovic O."/>
            <person name="Mourched A.-S."/>
            <person name="Charusanti P."/>
            <person name="Shaw S."/>
            <person name="Blin K."/>
            <person name="Weber T."/>
        </authorList>
    </citation>
    <scope>NUCLEOTIDE SEQUENCE</scope>
    <source>
        <strain evidence="4">NBC_00489</strain>
    </source>
</reference>
<dbReference type="InterPro" id="IPR032783">
    <property type="entry name" value="AraC_lig"/>
</dbReference>
<evidence type="ECO:0000313" key="4">
    <source>
        <dbReference type="EMBL" id="WUR39966.1"/>
    </source>
</evidence>
<keyword evidence="5" id="KW-1185">Reference proteome</keyword>
<feature type="domain" description="AraC-type transcription regulator ligand-binding" evidence="3">
    <location>
        <begin position="2"/>
        <end position="60"/>
    </location>
</feature>
<evidence type="ECO:0000256" key="2">
    <source>
        <dbReference type="SAM" id="MobiDB-lite"/>
    </source>
</evidence>
<dbReference type="Proteomes" id="UP001432161">
    <property type="component" value="Chromosome"/>
</dbReference>
<keyword evidence="1" id="KW-0238">DNA-binding</keyword>
<dbReference type="Pfam" id="PF12852">
    <property type="entry name" value="Cupin_6"/>
    <property type="match status" value="1"/>
</dbReference>
<evidence type="ECO:0000256" key="1">
    <source>
        <dbReference type="ARBA" id="ARBA00023125"/>
    </source>
</evidence>
<evidence type="ECO:0000313" key="5">
    <source>
        <dbReference type="Proteomes" id="UP001432161"/>
    </source>
</evidence>
<sequence length="83" mass="9247">MDVISQALAGLRVGRGTVRRFRRSGPWGLRYAGLTGSGFHVILRGGAWLVTEDAPPRRAAPRRRRPHHRRGGPRTRSRALRAA</sequence>
<feature type="compositionally biased region" description="Basic residues" evidence="2">
    <location>
        <begin position="59"/>
        <end position="83"/>
    </location>
</feature>
<gene>
    <name evidence="4" type="ORF">OHN36_23860</name>
</gene>